<dbReference type="InterPro" id="IPR043128">
    <property type="entry name" value="Rev_trsase/Diguanyl_cyclase"/>
</dbReference>
<dbReference type="PANTHER" id="PTHR24559:SF457">
    <property type="entry name" value="RNA-DIRECTED DNA POLYMERASE HOMOLOG"/>
    <property type="match status" value="1"/>
</dbReference>
<dbReference type="SUPFAM" id="SSF56672">
    <property type="entry name" value="DNA/RNA polymerases"/>
    <property type="match status" value="1"/>
</dbReference>
<dbReference type="InterPro" id="IPR053134">
    <property type="entry name" value="RNA-dir_DNA_polymerase"/>
</dbReference>
<dbReference type="CDD" id="cd01647">
    <property type="entry name" value="RT_LTR"/>
    <property type="match status" value="1"/>
</dbReference>
<sequence length="1342" mass="152064">MGESSPLRNPMGTRGSACVEVMTTLHGITPSPWRRAEGCVPPDGTIASTRDPLTHPFYPIEPPQPYGYQIEYIWALLLRTCQLIPTKSHSYCTLSSVSIFIGGFTLTNMDSPLWIRVGGRLTKVLDQSNQRSDQRDMDSHIVTVDQFTAAMACIQEGIANLGQRIDGQKTQQVPVQESAQFDTTILPPPPPSQRELEALRQRSEESVTSFISRWREKISQIIDHPSENDQISMIMRSLQPRFARHLMGFPHMDFGSLVQALYGIEEGIARGLWPKSSLLTLRGRSLQDDRDQEMPPAPSRPMTPTYLHPVSQPIFAAYVTERPPALYTRLELRRPLLMCRDHHVSLLSWPSVTPNPLPAHSTHAVSSPPGDIHHIDLIEDDSIHMLSWDDGLPKPIVLHDNYEIDRVSLGPQALAPFSLIPDEAPFQLTHPTPLVIGCQDTFVPFTLWTEDDDSEGREIQIVTRSGRIAQPPPLTVRPFEGAASHEKVMREDGEVLRQLQSTQAGIYIWSLLSSSSTHRDALIRALSQIKVETTTTPERLIHMMTAGRRVPFVLLDNGSALNVCPLATTVALGFAPSDFGPSTQTVRAYDSTKREVMGIPSSLHQKVKFIHDGQRFVAMSLISIVVLDMMRGMTFLPGMGLGRRQQGPNKFIDAIDHDTTFGLGFIPTEADYHYMARLRKERVRARLSHTPFDYPIRPYRMSLADYFVRGSEIQPRIEKIHSVVHTDREIELQHLFHQLQLKEITDDGVIVDPTEMIDGVVPHDEYRDEMDMMIIIPVLELLEDDSGLFEGTVSLVEGASDLVDPHLSFDVLSGFVSRSDNVSVASFMDLNDEVARPDPDKDSSDHDSDPVDERVSPATGDVETVDFGTEDQPKELKIGSPLSTNERDRLIHLLRSYLDVFAWSYEDIPSLDPSIVQHHLSILPHAKPVNVKFISVVEYPEWLANVVPVPKKDGKVRVCVDFRDLNKASPKDDFPLPHIDLLVDSTAGHSMLSFMDGFSGYNQILMALEDMEKTTFITEWSTYCYKVMPFGLKNAGATYQRAATTLFHDMMHRDIEVYVGDVIVKSQGRADHLEALERFFERIWKFRLRLNPKKCTFGVTSGKLLRHMVSERGIEVDPDKIKAILDMPALKTEKEIRGFLGRLQYISHFIARLTDICEPIFRLLRKNQPTVWNDDCQLAFEKIKEYLLSPPVLVPPTPGRPLLLYLSISDMALGCMLAQIADSGKERAIYNLSKRMLEYEMKYVMIECLYLTLVWATRRLRHYMTEYSVHLISRLDPLRYLFDRPALTSRLMRWLVLLTEFDIQYVSQKSMKGSIVADHLASLPAYEDRPIDDDFPMRSLLL</sequence>
<dbReference type="EMBL" id="QGNW01000279">
    <property type="protein sequence ID" value="RVW79556.1"/>
    <property type="molecule type" value="Genomic_DNA"/>
</dbReference>
<evidence type="ECO:0000259" key="2">
    <source>
        <dbReference type="Pfam" id="PF00078"/>
    </source>
</evidence>
<feature type="region of interest" description="Disordered" evidence="1">
    <location>
        <begin position="833"/>
        <end position="880"/>
    </location>
</feature>
<organism evidence="4 5">
    <name type="scientific">Vitis vinifera</name>
    <name type="common">Grape</name>
    <dbReference type="NCBI Taxonomy" id="29760"/>
    <lineage>
        <taxon>Eukaryota</taxon>
        <taxon>Viridiplantae</taxon>
        <taxon>Streptophyta</taxon>
        <taxon>Embryophyta</taxon>
        <taxon>Tracheophyta</taxon>
        <taxon>Spermatophyta</taxon>
        <taxon>Magnoliopsida</taxon>
        <taxon>eudicotyledons</taxon>
        <taxon>Gunneridae</taxon>
        <taxon>Pentapetalae</taxon>
        <taxon>rosids</taxon>
        <taxon>Vitales</taxon>
        <taxon>Vitaceae</taxon>
        <taxon>Viteae</taxon>
        <taxon>Vitis</taxon>
    </lineage>
</organism>
<protein>
    <submittedName>
        <fullName evidence="4">Retrovirus-related Pol polyprotein from transposon 17.6</fullName>
    </submittedName>
</protein>
<proteinExistence type="predicted"/>
<dbReference type="PANTHER" id="PTHR24559">
    <property type="entry name" value="TRANSPOSON TY3-I GAG-POL POLYPROTEIN"/>
    <property type="match status" value="1"/>
</dbReference>
<name>A0A438H4Q1_VITVI</name>
<feature type="domain" description="Reverse transcriptase/retrotransposon-derived protein RNase H-like" evidence="3">
    <location>
        <begin position="1172"/>
        <end position="1269"/>
    </location>
</feature>
<evidence type="ECO:0000313" key="4">
    <source>
        <dbReference type="EMBL" id="RVW79556.1"/>
    </source>
</evidence>
<comment type="caution">
    <text evidence="4">The sequence shown here is derived from an EMBL/GenBank/DDBJ whole genome shotgun (WGS) entry which is preliminary data.</text>
</comment>
<evidence type="ECO:0000313" key="5">
    <source>
        <dbReference type="Proteomes" id="UP000288805"/>
    </source>
</evidence>
<evidence type="ECO:0000259" key="3">
    <source>
        <dbReference type="Pfam" id="PF17919"/>
    </source>
</evidence>
<dbReference type="Proteomes" id="UP000288805">
    <property type="component" value="Unassembled WGS sequence"/>
</dbReference>
<reference evidence="4 5" key="1">
    <citation type="journal article" date="2018" name="PLoS Genet.">
        <title>Population sequencing reveals clonal diversity and ancestral inbreeding in the grapevine cultivar Chardonnay.</title>
        <authorList>
            <person name="Roach M.J."/>
            <person name="Johnson D.L."/>
            <person name="Bohlmann J."/>
            <person name="van Vuuren H.J."/>
            <person name="Jones S.J."/>
            <person name="Pretorius I.S."/>
            <person name="Schmidt S.A."/>
            <person name="Borneman A.R."/>
        </authorList>
    </citation>
    <scope>NUCLEOTIDE SEQUENCE [LARGE SCALE GENOMIC DNA]</scope>
    <source>
        <strain evidence="5">cv. Chardonnay</strain>
        <tissue evidence="4">Leaf</tissue>
    </source>
</reference>
<dbReference type="FunFam" id="3.30.70.270:FF:000020">
    <property type="entry name" value="Transposon Tf2-6 polyprotein-like Protein"/>
    <property type="match status" value="1"/>
</dbReference>
<dbReference type="InterPro" id="IPR000477">
    <property type="entry name" value="RT_dom"/>
</dbReference>
<feature type="region of interest" description="Disordered" evidence="1">
    <location>
        <begin position="285"/>
        <end position="305"/>
    </location>
</feature>
<dbReference type="InterPro" id="IPR041577">
    <property type="entry name" value="RT_RNaseH_2"/>
</dbReference>
<feature type="domain" description="Reverse transcriptase" evidence="2">
    <location>
        <begin position="949"/>
        <end position="1103"/>
    </location>
</feature>
<accession>A0A438H4Q1</accession>
<gene>
    <name evidence="4" type="primary">pol_1784</name>
    <name evidence="4" type="ORF">CK203_051668</name>
</gene>
<feature type="compositionally biased region" description="Basic and acidic residues" evidence="1">
    <location>
        <begin position="833"/>
        <end position="855"/>
    </location>
</feature>
<dbReference type="Pfam" id="PF17919">
    <property type="entry name" value="RT_RNaseH_2"/>
    <property type="match status" value="1"/>
</dbReference>
<evidence type="ECO:0000256" key="1">
    <source>
        <dbReference type="SAM" id="MobiDB-lite"/>
    </source>
</evidence>
<dbReference type="Gene3D" id="3.10.10.10">
    <property type="entry name" value="HIV Type 1 Reverse Transcriptase, subunit A, domain 1"/>
    <property type="match status" value="1"/>
</dbReference>
<dbReference type="InterPro" id="IPR043502">
    <property type="entry name" value="DNA/RNA_pol_sf"/>
</dbReference>
<dbReference type="Gene3D" id="3.30.70.270">
    <property type="match status" value="2"/>
</dbReference>
<dbReference type="Pfam" id="PF00078">
    <property type="entry name" value="RVT_1"/>
    <property type="match status" value="1"/>
</dbReference>